<dbReference type="PATRIC" id="fig|243230.17.peg.421"/>
<dbReference type="InterPro" id="IPR036390">
    <property type="entry name" value="WH_DNA-bd_sf"/>
</dbReference>
<dbReference type="CDD" id="cd00090">
    <property type="entry name" value="HTH_ARSR"/>
    <property type="match status" value="1"/>
</dbReference>
<dbReference type="InterPro" id="IPR000835">
    <property type="entry name" value="HTH_MarR-typ"/>
</dbReference>
<dbReference type="InterPro" id="IPR011991">
    <property type="entry name" value="ArsR-like_HTH"/>
</dbReference>
<protein>
    <recommendedName>
        <fullName evidence="1">HTH marR-type domain-containing protein</fullName>
    </recommendedName>
</protein>
<dbReference type="FunCoup" id="Q9RXQ0">
    <property type="interactions" value="135"/>
</dbReference>
<dbReference type="PaxDb" id="243230-DR_0259"/>
<dbReference type="KEGG" id="dra:DR_0259"/>
<dbReference type="SMART" id="SM00347">
    <property type="entry name" value="HTH_MARR"/>
    <property type="match status" value="1"/>
</dbReference>
<dbReference type="EMBL" id="AE000513">
    <property type="protein sequence ID" value="AAF09844.1"/>
    <property type="molecule type" value="Genomic_DNA"/>
</dbReference>
<sequence length="168" mass="18699">MEMNVPPPSPESDELYALVRTVLRLSRRLRQTLDDPLERALGLNTRELLVLSAIMDGYDTPGAVAERHNLPAPTVTRVVTKLVEGGLLSRENDPSDLRRQRLVLTPQGERTRSETRRRASATVQEHFGHLDPALVQATLSNLRALEGTLPVPTEKIPTEKNTPREVTA</sequence>
<dbReference type="InParanoid" id="Q9RXQ0"/>
<dbReference type="Gene3D" id="1.10.10.10">
    <property type="entry name" value="Winged helix-like DNA-binding domain superfamily/Winged helix DNA-binding domain"/>
    <property type="match status" value="1"/>
</dbReference>
<dbReference type="OrthoDB" id="69852at2"/>
<dbReference type="EnsemblBacteria" id="AAF09844">
    <property type="protein sequence ID" value="AAF09844"/>
    <property type="gene ID" value="DR_0259"/>
</dbReference>
<keyword evidence="3" id="KW-1185">Reference proteome</keyword>
<dbReference type="eggNOG" id="COG1846">
    <property type="taxonomic scope" value="Bacteria"/>
</dbReference>
<organism evidence="2 3">
    <name type="scientific">Deinococcus radiodurans (strain ATCC 13939 / DSM 20539 / JCM 16871 / CCUG 27074 / LMG 4051 / NBRC 15346 / NCIMB 9279 / VKM B-1422 / R1)</name>
    <dbReference type="NCBI Taxonomy" id="243230"/>
    <lineage>
        <taxon>Bacteria</taxon>
        <taxon>Thermotogati</taxon>
        <taxon>Deinococcota</taxon>
        <taxon>Deinococci</taxon>
        <taxon>Deinococcales</taxon>
        <taxon>Deinococcaceae</taxon>
        <taxon>Deinococcus</taxon>
    </lineage>
</organism>
<name>Q9RXQ0_DEIRA</name>
<accession>Q9RXQ0</accession>
<feature type="domain" description="HTH marR-type" evidence="1">
    <location>
        <begin position="15"/>
        <end position="147"/>
    </location>
</feature>
<gene>
    <name evidence="2" type="ordered locus">DR_0259</name>
</gene>
<dbReference type="GO" id="GO:0003700">
    <property type="term" value="F:DNA-binding transcription factor activity"/>
    <property type="evidence" value="ECO:0007669"/>
    <property type="project" value="InterPro"/>
</dbReference>
<dbReference type="SUPFAM" id="SSF46785">
    <property type="entry name" value="Winged helix' DNA-binding domain"/>
    <property type="match status" value="1"/>
</dbReference>
<evidence type="ECO:0000313" key="2">
    <source>
        <dbReference type="EMBL" id="AAF09844.1"/>
    </source>
</evidence>
<dbReference type="InterPro" id="IPR036388">
    <property type="entry name" value="WH-like_DNA-bd_sf"/>
</dbReference>
<dbReference type="STRING" id="243230.DR_0259"/>
<dbReference type="Proteomes" id="UP000002524">
    <property type="component" value="Chromosome 1"/>
</dbReference>
<dbReference type="InterPro" id="IPR052526">
    <property type="entry name" value="HTH-type_Bedaq_tolerance"/>
</dbReference>
<dbReference type="AlphaFoldDB" id="Q9RXQ0"/>
<dbReference type="Pfam" id="PF12802">
    <property type="entry name" value="MarR_2"/>
    <property type="match status" value="1"/>
</dbReference>
<evidence type="ECO:0000313" key="3">
    <source>
        <dbReference type="Proteomes" id="UP000002524"/>
    </source>
</evidence>
<dbReference type="PIR" id="C75541">
    <property type="entry name" value="C75541"/>
</dbReference>
<dbReference type="PROSITE" id="PS50995">
    <property type="entry name" value="HTH_MARR_2"/>
    <property type="match status" value="1"/>
</dbReference>
<dbReference type="PANTHER" id="PTHR39515:SF2">
    <property type="entry name" value="HTH-TYPE TRANSCRIPTIONAL REGULATOR RV0880"/>
    <property type="match status" value="1"/>
</dbReference>
<dbReference type="HOGENOM" id="CLU_083287_27_8_0"/>
<proteinExistence type="predicted"/>
<evidence type="ECO:0000259" key="1">
    <source>
        <dbReference type="PROSITE" id="PS50995"/>
    </source>
</evidence>
<reference evidence="2 3" key="1">
    <citation type="journal article" date="1999" name="Science">
        <title>Genome sequence of the radioresistant bacterium Deinococcus radiodurans R1.</title>
        <authorList>
            <person name="White O."/>
            <person name="Eisen J.A."/>
            <person name="Heidelberg J.F."/>
            <person name="Hickey E.K."/>
            <person name="Peterson J.D."/>
            <person name="Dodson R.J."/>
            <person name="Haft D.H."/>
            <person name="Gwinn M.L."/>
            <person name="Nelson W.C."/>
            <person name="Richardson D.L."/>
            <person name="Moffat K.S."/>
            <person name="Qin H."/>
            <person name="Jiang L."/>
            <person name="Pamphile W."/>
            <person name="Crosby M."/>
            <person name="Shen M."/>
            <person name="Vamathevan J.J."/>
            <person name="Lam P."/>
            <person name="McDonald L."/>
            <person name="Utterback T."/>
            <person name="Zalewski C."/>
            <person name="Makarova K.S."/>
            <person name="Aravind L."/>
            <person name="Daly M.J."/>
            <person name="Minton K.W."/>
            <person name="Fleischmann R.D."/>
            <person name="Ketchum K.A."/>
            <person name="Nelson K.E."/>
            <person name="Salzberg S."/>
            <person name="Smith H.O."/>
            <person name="Venter J.C."/>
            <person name="Fraser C.M."/>
        </authorList>
    </citation>
    <scope>NUCLEOTIDE SEQUENCE [LARGE SCALE GENOMIC DNA]</scope>
    <source>
        <strain evidence="3">ATCC 13939 / DSM 20539 / JCM 16871 / LMG 4051 / NBRC 15346 / NCIMB 9279 / R1 / VKM B-1422</strain>
    </source>
</reference>
<dbReference type="PANTHER" id="PTHR39515">
    <property type="entry name" value="CONSERVED PROTEIN"/>
    <property type="match status" value="1"/>
</dbReference>